<dbReference type="AlphaFoldDB" id="A0A328DFT4"/>
<dbReference type="PROSITE" id="PS51375">
    <property type="entry name" value="PPR"/>
    <property type="match status" value="7"/>
</dbReference>
<name>A0A328DFT4_9ASTE</name>
<proteinExistence type="predicted"/>
<dbReference type="EMBL" id="NQVE01000143">
    <property type="protein sequence ID" value="RAL44374.1"/>
    <property type="molecule type" value="Genomic_DNA"/>
</dbReference>
<feature type="repeat" description="PPR" evidence="2">
    <location>
        <begin position="338"/>
        <end position="372"/>
    </location>
</feature>
<feature type="repeat" description="PPR" evidence="2">
    <location>
        <begin position="206"/>
        <end position="240"/>
    </location>
</feature>
<evidence type="ECO:0008006" key="5">
    <source>
        <dbReference type="Google" id="ProtNLM"/>
    </source>
</evidence>
<comment type="caution">
    <text evidence="3">The sequence shown here is derived from an EMBL/GenBank/DDBJ whole genome shotgun (WGS) entry which is preliminary data.</text>
</comment>
<evidence type="ECO:0000313" key="4">
    <source>
        <dbReference type="Proteomes" id="UP000249390"/>
    </source>
</evidence>
<dbReference type="FunFam" id="1.25.40.10:FF:000989">
    <property type="entry name" value="Pentatricopeptide repeat-containing protein At1g31430"/>
    <property type="match status" value="1"/>
</dbReference>
<dbReference type="InterPro" id="IPR002885">
    <property type="entry name" value="PPR_rpt"/>
</dbReference>
<protein>
    <recommendedName>
        <fullName evidence="5">Pentacotripeptide-repeat region of PRORP domain-containing protein</fullName>
    </recommendedName>
</protein>
<dbReference type="PANTHER" id="PTHR47926:SF489">
    <property type="entry name" value="PENTATRICOPEPTIDE REPEAT-CONTAINING PROTEIN"/>
    <property type="match status" value="1"/>
</dbReference>
<dbReference type="Pfam" id="PF20431">
    <property type="entry name" value="E_motif"/>
    <property type="match status" value="1"/>
</dbReference>
<feature type="repeat" description="PPR" evidence="2">
    <location>
        <begin position="373"/>
        <end position="407"/>
    </location>
</feature>
<evidence type="ECO:0000256" key="1">
    <source>
        <dbReference type="ARBA" id="ARBA00022737"/>
    </source>
</evidence>
<gene>
    <name evidence="3" type="ORF">DM860_011651</name>
</gene>
<dbReference type="GO" id="GO:0003723">
    <property type="term" value="F:RNA binding"/>
    <property type="evidence" value="ECO:0007669"/>
    <property type="project" value="InterPro"/>
</dbReference>
<evidence type="ECO:0000313" key="3">
    <source>
        <dbReference type="EMBL" id="RAL44374.1"/>
    </source>
</evidence>
<dbReference type="PANTHER" id="PTHR47926">
    <property type="entry name" value="PENTATRICOPEPTIDE REPEAT-CONTAINING PROTEIN"/>
    <property type="match status" value="1"/>
</dbReference>
<sequence length="626" mass="69943">MDSILAHIGLTRWLVPRQFTAKLCCFSTGGAPPPAASAVTKKTCIDLLKACKSMAQLKQIQALIFSLGIHRHVDTLHKLMAVAADPLVGELCHAGRIFDRIENPTLFIYNVMIKAHAKSGQFRDAIFLFEELRWRGMSPDGFTYPFVFKSICGLNELPEGQRIHGVVLKTGVGLDCYVSNSVMDMYGELGSVECAQKVFDEMPNRDSVSWNVLIAGYVRCSRFQEAINVYKMMLKEGRFIPEEATVVSTLTACAALKKLDLGEEIHQYVNKDLGHTIKIDNSLLEMYCKCGRLRTARKIFDSMPKRNVMSWTSMVSGYASFDQLEESKNLFEKSPEKDLVLWTAMINGYVQFNHFEEAISLFQEMQEQGVKPDKYTLVSLLKGCAQAGALDQGGQIRNYMVQNGIRIDAVVGTALMEMYAKCGSLDKSLEVFDELKERDPHSWTSIICALAMNGHTKKALELFSQMERSGIIPDSITFIGVLTACSHGGLVEEGRGYFDTMVRKYGVEPKVEHYGCLVDLLGRAGLLNEAEEMMRGIRKDEDRDVVATLYGSLLSACRIHGDVEMGERVVKLATAVDESSESSTHTLLANMYASADRWEDVWKVRDNMKALQSRSCRNATFGKAEE</sequence>
<feature type="repeat" description="PPR" evidence="2">
    <location>
        <begin position="408"/>
        <end position="438"/>
    </location>
</feature>
<keyword evidence="1" id="KW-0677">Repeat</keyword>
<dbReference type="Proteomes" id="UP000249390">
    <property type="component" value="Unassembled WGS sequence"/>
</dbReference>
<feature type="repeat" description="PPR" evidence="2">
    <location>
        <begin position="105"/>
        <end position="139"/>
    </location>
</feature>
<dbReference type="Gene3D" id="1.25.40.10">
    <property type="entry name" value="Tetratricopeptide repeat domain"/>
    <property type="match status" value="3"/>
</dbReference>
<dbReference type="SUPFAM" id="SSF48452">
    <property type="entry name" value="TPR-like"/>
    <property type="match status" value="1"/>
</dbReference>
<dbReference type="InterPro" id="IPR011990">
    <property type="entry name" value="TPR-like_helical_dom_sf"/>
</dbReference>
<dbReference type="FunFam" id="1.25.40.10:FF:000427">
    <property type="entry name" value="Pentatricopeptide repeat-containing protein chloroplastic"/>
    <property type="match status" value="1"/>
</dbReference>
<reference evidence="3 4" key="1">
    <citation type="submission" date="2018-06" db="EMBL/GenBank/DDBJ databases">
        <title>The Genome of Cuscuta australis (Dodder) Provides Insight into the Evolution of Plant Parasitism.</title>
        <authorList>
            <person name="Liu H."/>
        </authorList>
    </citation>
    <scope>NUCLEOTIDE SEQUENCE [LARGE SCALE GENOMIC DNA]</scope>
    <source>
        <strain evidence="4">cv. Yunnan</strain>
        <tissue evidence="3">Vines</tissue>
    </source>
</reference>
<feature type="repeat" description="PPR" evidence="2">
    <location>
        <begin position="439"/>
        <end position="473"/>
    </location>
</feature>
<dbReference type="InterPro" id="IPR046848">
    <property type="entry name" value="E_motif"/>
</dbReference>
<dbReference type="InterPro" id="IPR046960">
    <property type="entry name" value="PPR_At4g14850-like_plant"/>
</dbReference>
<dbReference type="Pfam" id="PF01535">
    <property type="entry name" value="PPR"/>
    <property type="match status" value="5"/>
</dbReference>
<dbReference type="FunFam" id="1.25.40.10:FF:000348">
    <property type="entry name" value="Pentatricopeptide repeat-containing protein chloroplastic"/>
    <property type="match status" value="1"/>
</dbReference>
<evidence type="ECO:0000256" key="2">
    <source>
        <dbReference type="PROSITE-ProRule" id="PRU00708"/>
    </source>
</evidence>
<dbReference type="GO" id="GO:0009451">
    <property type="term" value="P:RNA modification"/>
    <property type="evidence" value="ECO:0007669"/>
    <property type="project" value="InterPro"/>
</dbReference>
<dbReference type="NCBIfam" id="TIGR00756">
    <property type="entry name" value="PPR"/>
    <property type="match status" value="5"/>
</dbReference>
<keyword evidence="4" id="KW-1185">Reference proteome</keyword>
<feature type="repeat" description="PPR" evidence="2">
    <location>
        <begin position="276"/>
        <end position="310"/>
    </location>
</feature>
<accession>A0A328DFT4</accession>
<organism evidence="3 4">
    <name type="scientific">Cuscuta australis</name>
    <dbReference type="NCBI Taxonomy" id="267555"/>
    <lineage>
        <taxon>Eukaryota</taxon>
        <taxon>Viridiplantae</taxon>
        <taxon>Streptophyta</taxon>
        <taxon>Embryophyta</taxon>
        <taxon>Tracheophyta</taxon>
        <taxon>Spermatophyta</taxon>
        <taxon>Magnoliopsida</taxon>
        <taxon>eudicotyledons</taxon>
        <taxon>Gunneridae</taxon>
        <taxon>Pentapetalae</taxon>
        <taxon>asterids</taxon>
        <taxon>lamiids</taxon>
        <taxon>Solanales</taxon>
        <taxon>Convolvulaceae</taxon>
        <taxon>Cuscuteae</taxon>
        <taxon>Cuscuta</taxon>
        <taxon>Cuscuta subgen. Grammica</taxon>
        <taxon>Cuscuta sect. Cleistogrammica</taxon>
    </lineage>
</organism>
<dbReference type="Pfam" id="PF13041">
    <property type="entry name" value="PPR_2"/>
    <property type="match status" value="4"/>
</dbReference>